<evidence type="ECO:0000313" key="2">
    <source>
        <dbReference type="Proteomes" id="UP000582837"/>
    </source>
</evidence>
<dbReference type="Proteomes" id="UP000582837">
    <property type="component" value="Unassembled WGS sequence"/>
</dbReference>
<keyword evidence="2" id="KW-1185">Reference proteome</keyword>
<dbReference type="RefSeq" id="WP_170035368.1">
    <property type="nucleotide sequence ID" value="NZ_JABDTL010000001.1"/>
</dbReference>
<comment type="caution">
    <text evidence="1">The sequence shown here is derived from an EMBL/GenBank/DDBJ whole genome shotgun (WGS) entry which is preliminary data.</text>
</comment>
<name>A0A841H1G6_9BACT</name>
<gene>
    <name evidence="1" type="ORF">HNQ61_003581</name>
</gene>
<dbReference type="EMBL" id="JACHIA010000011">
    <property type="protein sequence ID" value="MBB6071921.1"/>
    <property type="molecule type" value="Genomic_DNA"/>
</dbReference>
<sequence length="191" mass="21323">MHAAYHEALVGAGLEILGRRLLAADEDDALNSVRVERVGPFLYVWACGKRPNDNYLARINFSAYPVEPYEIGFLNPAAARSEWDRLTDRDPRYWPLSAIPGLHGSFQVAHPGVIPVFWCERATAPFYHLHGAKESWIPGDWPIDVVVMKLVEAMKKADHPSHWRPLGHETLLAAARQRGIELPASAGVDRG</sequence>
<accession>A0A841H1G6</accession>
<proteinExistence type="predicted"/>
<dbReference type="AlphaFoldDB" id="A0A841H1G6"/>
<evidence type="ECO:0000313" key="1">
    <source>
        <dbReference type="EMBL" id="MBB6071921.1"/>
    </source>
</evidence>
<organism evidence="1 2">
    <name type="scientific">Longimicrobium terrae</name>
    <dbReference type="NCBI Taxonomy" id="1639882"/>
    <lineage>
        <taxon>Bacteria</taxon>
        <taxon>Pseudomonadati</taxon>
        <taxon>Gemmatimonadota</taxon>
        <taxon>Longimicrobiia</taxon>
        <taxon>Longimicrobiales</taxon>
        <taxon>Longimicrobiaceae</taxon>
        <taxon>Longimicrobium</taxon>
    </lineage>
</organism>
<reference evidence="1 2" key="1">
    <citation type="submission" date="2020-08" db="EMBL/GenBank/DDBJ databases">
        <title>Genomic Encyclopedia of Type Strains, Phase IV (KMG-IV): sequencing the most valuable type-strain genomes for metagenomic binning, comparative biology and taxonomic classification.</title>
        <authorList>
            <person name="Goeker M."/>
        </authorList>
    </citation>
    <scope>NUCLEOTIDE SEQUENCE [LARGE SCALE GENOMIC DNA]</scope>
    <source>
        <strain evidence="1 2">DSM 29007</strain>
    </source>
</reference>
<protein>
    <submittedName>
        <fullName evidence="1">Uncharacterized protein</fullName>
    </submittedName>
</protein>